<evidence type="ECO:0000259" key="7">
    <source>
        <dbReference type="PROSITE" id="PS50110"/>
    </source>
</evidence>
<evidence type="ECO:0000256" key="4">
    <source>
        <dbReference type="ARBA" id="ARBA00023163"/>
    </source>
</evidence>
<dbReference type="Proteomes" id="UP000813420">
    <property type="component" value="Unassembled WGS sequence"/>
</dbReference>
<dbReference type="PANTHER" id="PTHR43214">
    <property type="entry name" value="TWO-COMPONENT RESPONSE REGULATOR"/>
    <property type="match status" value="1"/>
</dbReference>
<dbReference type="InterPro" id="IPR039420">
    <property type="entry name" value="WalR-like"/>
</dbReference>
<keyword evidence="6" id="KW-0597">Phosphoprotein</keyword>
<evidence type="ECO:0000256" key="5">
    <source>
        <dbReference type="ARBA" id="ARBA00024867"/>
    </source>
</evidence>
<feature type="domain" description="Response regulatory" evidence="7">
    <location>
        <begin position="8"/>
        <end position="126"/>
    </location>
</feature>
<dbReference type="SUPFAM" id="SSF52172">
    <property type="entry name" value="CheY-like"/>
    <property type="match status" value="1"/>
</dbReference>
<dbReference type="GO" id="GO:0006355">
    <property type="term" value="P:regulation of DNA-templated transcription"/>
    <property type="evidence" value="ECO:0007669"/>
    <property type="project" value="InterPro"/>
</dbReference>
<dbReference type="PROSITE" id="PS50110">
    <property type="entry name" value="RESPONSE_REGULATORY"/>
    <property type="match status" value="1"/>
</dbReference>
<dbReference type="Pfam" id="PF00072">
    <property type="entry name" value="Response_reg"/>
    <property type="match status" value="1"/>
</dbReference>
<sequence length="193" mass="21773">MKICNKIRILLIENDIDFVYLIRNTIEHTEDIHFCTYAETALAGLELARSLNPDIVLTDLNLSGNQLDGIGVSRKIRLSTNAKVLLLTSFEEPSIVISASKESFASGYIFKSQCRNLCEIIRETAAGTTVQERFIQELILQELSSAERTVFDMMLGRDVEILSSEKTIANQKTAIFKKLGLKNQHELLHIFQP</sequence>
<dbReference type="EMBL" id="DYXE01000086">
    <property type="protein sequence ID" value="HJH50653.1"/>
    <property type="molecule type" value="Genomic_DNA"/>
</dbReference>
<dbReference type="GO" id="GO:0000160">
    <property type="term" value="P:phosphorelay signal transduction system"/>
    <property type="evidence" value="ECO:0007669"/>
    <property type="project" value="InterPro"/>
</dbReference>
<evidence type="ECO:0000256" key="6">
    <source>
        <dbReference type="PROSITE-ProRule" id="PRU00169"/>
    </source>
</evidence>
<dbReference type="InterPro" id="IPR001789">
    <property type="entry name" value="Sig_transdc_resp-reg_receiver"/>
</dbReference>
<dbReference type="AlphaFoldDB" id="A0A9D2VZD1"/>
<proteinExistence type="predicted"/>
<dbReference type="InterPro" id="IPR011006">
    <property type="entry name" value="CheY-like_superfamily"/>
</dbReference>
<gene>
    <name evidence="8" type="ORF">K8V39_10360</name>
</gene>
<comment type="caution">
    <text evidence="8">The sequence shown here is derived from an EMBL/GenBank/DDBJ whole genome shotgun (WGS) entry which is preliminary data.</text>
</comment>
<organism evidence="8 9">
    <name type="scientific">Merdimonas faecis</name>
    <dbReference type="NCBI Taxonomy" id="1653435"/>
    <lineage>
        <taxon>Bacteria</taxon>
        <taxon>Bacillati</taxon>
        <taxon>Bacillota</taxon>
        <taxon>Clostridia</taxon>
        <taxon>Lachnospirales</taxon>
        <taxon>Lachnospiraceae</taxon>
        <taxon>Merdimonas</taxon>
    </lineage>
</organism>
<evidence type="ECO:0000313" key="9">
    <source>
        <dbReference type="Proteomes" id="UP000813420"/>
    </source>
</evidence>
<name>A0A9D2VZD1_9FIRM</name>
<evidence type="ECO:0000256" key="2">
    <source>
        <dbReference type="ARBA" id="ARBA00023015"/>
    </source>
</evidence>
<dbReference type="SUPFAM" id="SSF46894">
    <property type="entry name" value="C-terminal effector domain of the bipartite response regulators"/>
    <property type="match status" value="1"/>
</dbReference>
<evidence type="ECO:0000313" key="8">
    <source>
        <dbReference type="EMBL" id="HJH50653.1"/>
    </source>
</evidence>
<keyword evidence="2" id="KW-0805">Transcription regulation</keyword>
<comment type="function">
    <text evidence="5">May play the central regulatory role in sporulation. It may be an element of the effector pathway responsible for the activation of sporulation genes in response to nutritional stress. Spo0A may act in concert with spo0H (a sigma factor) to control the expression of some genes that are critical to the sporulation process.</text>
</comment>
<keyword evidence="4" id="KW-0804">Transcription</keyword>
<keyword evidence="3" id="KW-0238">DNA-binding</keyword>
<dbReference type="SMART" id="SM00448">
    <property type="entry name" value="REC"/>
    <property type="match status" value="1"/>
</dbReference>
<dbReference type="Gene3D" id="3.40.50.2300">
    <property type="match status" value="1"/>
</dbReference>
<evidence type="ECO:0000256" key="1">
    <source>
        <dbReference type="ARBA" id="ARBA00018672"/>
    </source>
</evidence>
<feature type="modified residue" description="4-aspartylphosphate" evidence="6">
    <location>
        <position position="59"/>
    </location>
</feature>
<evidence type="ECO:0000256" key="3">
    <source>
        <dbReference type="ARBA" id="ARBA00023125"/>
    </source>
</evidence>
<reference evidence="8" key="1">
    <citation type="journal article" date="2021" name="PeerJ">
        <title>Extensive microbial diversity within the chicken gut microbiome revealed by metagenomics and culture.</title>
        <authorList>
            <person name="Gilroy R."/>
            <person name="Ravi A."/>
            <person name="Getino M."/>
            <person name="Pursley I."/>
            <person name="Horton D.L."/>
            <person name="Alikhan N.F."/>
            <person name="Baker D."/>
            <person name="Gharbi K."/>
            <person name="Hall N."/>
            <person name="Watson M."/>
            <person name="Adriaenssens E.M."/>
            <person name="Foster-Nyarko E."/>
            <person name="Jarju S."/>
            <person name="Secka A."/>
            <person name="Antonio M."/>
            <person name="Oren A."/>
            <person name="Chaudhuri R.R."/>
            <person name="La Ragione R."/>
            <person name="Hildebrand F."/>
            <person name="Pallen M.J."/>
        </authorList>
    </citation>
    <scope>NUCLEOTIDE SEQUENCE</scope>
    <source>
        <strain evidence="8">USAMLcec4-12693</strain>
    </source>
</reference>
<dbReference type="InterPro" id="IPR016032">
    <property type="entry name" value="Sig_transdc_resp-reg_C-effctor"/>
</dbReference>
<protein>
    <recommendedName>
        <fullName evidence="1">Stage 0 sporulation protein A homolog</fullName>
    </recommendedName>
</protein>
<dbReference type="PANTHER" id="PTHR43214:SF44">
    <property type="entry name" value="TWO-COMPONENT RESPONSE REGULATOR"/>
    <property type="match status" value="1"/>
</dbReference>
<dbReference type="RefSeq" id="WP_277257925.1">
    <property type="nucleotide sequence ID" value="NZ_CAKNNN010000020.1"/>
</dbReference>
<reference evidence="8" key="2">
    <citation type="submission" date="2021-09" db="EMBL/GenBank/DDBJ databases">
        <authorList>
            <person name="Gilroy R."/>
        </authorList>
    </citation>
    <scope>NUCLEOTIDE SEQUENCE</scope>
    <source>
        <strain evidence="8">USAMLcec4-12693</strain>
    </source>
</reference>
<dbReference type="GO" id="GO:0003677">
    <property type="term" value="F:DNA binding"/>
    <property type="evidence" value="ECO:0007669"/>
    <property type="project" value="UniProtKB-KW"/>
</dbReference>
<accession>A0A9D2VZD1</accession>